<dbReference type="EMBL" id="JBBWWT010000009">
    <property type="protein sequence ID" value="MEL1265881.1"/>
    <property type="molecule type" value="Genomic_DNA"/>
</dbReference>
<organism evidence="1 2">
    <name type="scientific">Pseudoxanthomonas putridarboris</name>
    <dbReference type="NCBI Taxonomy" id="752605"/>
    <lineage>
        <taxon>Bacteria</taxon>
        <taxon>Pseudomonadati</taxon>
        <taxon>Pseudomonadota</taxon>
        <taxon>Gammaproteobacteria</taxon>
        <taxon>Lysobacterales</taxon>
        <taxon>Lysobacteraceae</taxon>
        <taxon>Pseudoxanthomonas</taxon>
    </lineage>
</organism>
<dbReference type="PROSITE" id="PS51257">
    <property type="entry name" value="PROKAR_LIPOPROTEIN"/>
    <property type="match status" value="1"/>
</dbReference>
<dbReference type="Proteomes" id="UP001459204">
    <property type="component" value="Unassembled WGS sequence"/>
</dbReference>
<proteinExistence type="predicted"/>
<sequence>MGNRIPRWSFAVLVAALSGCGGGDSPPSSAEGAAPAADAWPGGFAFKVAVSLSEAARRKLSADGERIVVSVAYSGGPAPDVPPGVVNDVGLVDIGRDEGTLDGEGVVAFDGRAAHRDRLGMTQGESDVLVSVYSARRSSPDNILDCDTYQDEMRLASGRTLHLSCRLLSERE</sequence>
<evidence type="ECO:0000313" key="2">
    <source>
        <dbReference type="Proteomes" id="UP001459204"/>
    </source>
</evidence>
<keyword evidence="2" id="KW-1185">Reference proteome</keyword>
<evidence type="ECO:0000313" key="1">
    <source>
        <dbReference type="EMBL" id="MEL1265881.1"/>
    </source>
</evidence>
<name>A0ABU9J4S2_9GAMM</name>
<dbReference type="RefSeq" id="WP_341727054.1">
    <property type="nucleotide sequence ID" value="NZ_JBBWWT010000009.1"/>
</dbReference>
<evidence type="ECO:0008006" key="3">
    <source>
        <dbReference type="Google" id="ProtNLM"/>
    </source>
</evidence>
<reference evidence="1 2" key="1">
    <citation type="submission" date="2024-04" db="EMBL/GenBank/DDBJ databases">
        <title>Draft genome sequence of Pseudoxanthomonas putridarboris WD12.</title>
        <authorList>
            <person name="Oh J."/>
        </authorList>
    </citation>
    <scope>NUCLEOTIDE SEQUENCE [LARGE SCALE GENOMIC DNA]</scope>
    <source>
        <strain evidence="1 2">WD12</strain>
    </source>
</reference>
<comment type="caution">
    <text evidence="1">The sequence shown here is derived from an EMBL/GenBank/DDBJ whole genome shotgun (WGS) entry which is preliminary data.</text>
</comment>
<protein>
    <recommendedName>
        <fullName evidence="3">Lipoprotein</fullName>
    </recommendedName>
</protein>
<gene>
    <name evidence="1" type="ORF">AAD027_16115</name>
</gene>
<accession>A0ABU9J4S2</accession>